<evidence type="ECO:0000256" key="7">
    <source>
        <dbReference type="RuleBase" id="RU000394"/>
    </source>
</evidence>
<dbReference type="PANTHER" id="PTHR47972:SF45">
    <property type="entry name" value="PROTEIN CLARET SEGREGATIONAL"/>
    <property type="match status" value="1"/>
</dbReference>
<dbReference type="SUPFAM" id="SSF52540">
    <property type="entry name" value="P-loop containing nucleoside triphosphate hydrolases"/>
    <property type="match status" value="1"/>
</dbReference>
<organism evidence="11">
    <name type="scientific">Zea mays</name>
    <name type="common">Maize</name>
    <dbReference type="NCBI Taxonomy" id="4577"/>
    <lineage>
        <taxon>Eukaryota</taxon>
        <taxon>Viridiplantae</taxon>
        <taxon>Streptophyta</taxon>
        <taxon>Embryophyta</taxon>
        <taxon>Tracheophyta</taxon>
        <taxon>Spermatophyta</taxon>
        <taxon>Magnoliopsida</taxon>
        <taxon>Liliopsida</taxon>
        <taxon>Poales</taxon>
        <taxon>Poaceae</taxon>
        <taxon>PACMAD clade</taxon>
        <taxon>Panicoideae</taxon>
        <taxon>Andropogonodae</taxon>
        <taxon>Andropogoneae</taxon>
        <taxon>Tripsacinae</taxon>
        <taxon>Zea</taxon>
    </lineage>
</organism>
<dbReference type="GO" id="GO:0003777">
    <property type="term" value="F:microtubule motor activity"/>
    <property type="evidence" value="ECO:0007669"/>
    <property type="project" value="InterPro"/>
</dbReference>
<keyword evidence="5 6" id="KW-0505">Motor protein</keyword>
<feature type="compositionally biased region" description="Polar residues" evidence="9">
    <location>
        <begin position="1"/>
        <end position="10"/>
    </location>
</feature>
<feature type="region of interest" description="Disordered" evidence="9">
    <location>
        <begin position="1"/>
        <end position="58"/>
    </location>
</feature>
<feature type="compositionally biased region" description="Basic and acidic residues" evidence="9">
    <location>
        <begin position="12"/>
        <end position="25"/>
    </location>
</feature>
<dbReference type="InterPro" id="IPR036961">
    <property type="entry name" value="Kinesin_motor_dom_sf"/>
</dbReference>
<comment type="similarity">
    <text evidence="1">Belongs to the TRAFAC class myosin-kinesin ATPase superfamily. Kinesin family. KIN-14 subfamily.</text>
</comment>
<dbReference type="AlphaFoldDB" id="A0A3L6FZ41"/>
<evidence type="ECO:0000256" key="2">
    <source>
        <dbReference type="ARBA" id="ARBA00022701"/>
    </source>
</evidence>
<feature type="coiled-coil region" evidence="8">
    <location>
        <begin position="128"/>
        <end position="173"/>
    </location>
</feature>
<dbReference type="EMBL" id="NCVQ01000003">
    <property type="protein sequence ID" value="PWZ40187.1"/>
    <property type="molecule type" value="Genomic_DNA"/>
</dbReference>
<evidence type="ECO:0000256" key="9">
    <source>
        <dbReference type="SAM" id="MobiDB-lite"/>
    </source>
</evidence>
<reference evidence="11 12" key="1">
    <citation type="journal article" date="2018" name="Nat. Genet.">
        <title>Extensive intraspecific gene order and gene structural variations between Mo17 and other maize genomes.</title>
        <authorList>
            <person name="Sun S."/>
            <person name="Zhou Y."/>
            <person name="Chen J."/>
            <person name="Shi J."/>
            <person name="Zhao H."/>
            <person name="Zhao H."/>
            <person name="Song W."/>
            <person name="Zhang M."/>
            <person name="Cui Y."/>
            <person name="Dong X."/>
            <person name="Liu H."/>
            <person name="Ma X."/>
            <person name="Jiao Y."/>
            <person name="Wang B."/>
            <person name="Wei X."/>
            <person name="Stein J.C."/>
            <person name="Glaubitz J.C."/>
            <person name="Lu F."/>
            <person name="Yu G."/>
            <person name="Liang C."/>
            <person name="Fengler K."/>
            <person name="Li B."/>
            <person name="Rafalski A."/>
            <person name="Schnable P.S."/>
            <person name="Ware D.H."/>
            <person name="Buckler E.S."/>
            <person name="Lai J."/>
        </authorList>
    </citation>
    <scope>NUCLEOTIDE SEQUENCE [LARGE SCALE GENOMIC DNA]</scope>
    <source>
        <strain evidence="12">cv. Missouri 17</strain>
        <tissue evidence="11">Seedling</tissue>
    </source>
</reference>
<dbReference type="GO" id="GO:0008017">
    <property type="term" value="F:microtubule binding"/>
    <property type="evidence" value="ECO:0007669"/>
    <property type="project" value="InterPro"/>
</dbReference>
<dbReference type="InterPro" id="IPR027417">
    <property type="entry name" value="P-loop_NTPase"/>
</dbReference>
<dbReference type="GO" id="GO:0005524">
    <property type="term" value="F:ATP binding"/>
    <property type="evidence" value="ECO:0007669"/>
    <property type="project" value="UniProtKB-UniRule"/>
</dbReference>
<dbReference type="Pfam" id="PF00225">
    <property type="entry name" value="Kinesin"/>
    <property type="match status" value="1"/>
</dbReference>
<dbReference type="SMART" id="SM00129">
    <property type="entry name" value="KISc"/>
    <property type="match status" value="1"/>
</dbReference>
<evidence type="ECO:0000313" key="12">
    <source>
        <dbReference type="Proteomes" id="UP000251960"/>
    </source>
</evidence>
<dbReference type="InterPro" id="IPR027640">
    <property type="entry name" value="Kinesin-like_fam"/>
</dbReference>
<dbReference type="PROSITE" id="PS50067">
    <property type="entry name" value="KINESIN_MOTOR_2"/>
    <property type="match status" value="1"/>
</dbReference>
<evidence type="ECO:0000259" key="10">
    <source>
        <dbReference type="PROSITE" id="PS50067"/>
    </source>
</evidence>
<dbReference type="Proteomes" id="UP000251960">
    <property type="component" value="Chromosome 2"/>
</dbReference>
<keyword evidence="8" id="KW-0175">Coiled coil</keyword>
<keyword evidence="4 6" id="KW-0067">ATP-binding</keyword>
<dbReference type="GO" id="GO:0007018">
    <property type="term" value="P:microtubule-based movement"/>
    <property type="evidence" value="ECO:0007669"/>
    <property type="project" value="InterPro"/>
</dbReference>
<dbReference type="Gene3D" id="3.40.850.10">
    <property type="entry name" value="Kinesin motor domain"/>
    <property type="match status" value="1"/>
</dbReference>
<dbReference type="InterPro" id="IPR019821">
    <property type="entry name" value="Kinesin_motor_CS"/>
</dbReference>
<proteinExistence type="inferred from homology"/>
<dbReference type="CDD" id="cd01366">
    <property type="entry name" value="KISc_C_terminal"/>
    <property type="match status" value="1"/>
</dbReference>
<evidence type="ECO:0000256" key="1">
    <source>
        <dbReference type="ARBA" id="ARBA00010899"/>
    </source>
</evidence>
<evidence type="ECO:0000313" key="11">
    <source>
        <dbReference type="EMBL" id="PWZ40187.1"/>
    </source>
</evidence>
<evidence type="ECO:0000256" key="6">
    <source>
        <dbReference type="PROSITE-ProRule" id="PRU00283"/>
    </source>
</evidence>
<dbReference type="PROSITE" id="PS00411">
    <property type="entry name" value="KINESIN_MOTOR_1"/>
    <property type="match status" value="1"/>
</dbReference>
<feature type="coiled-coil region" evidence="8">
    <location>
        <begin position="286"/>
        <end position="418"/>
    </location>
</feature>
<comment type="caution">
    <text evidence="11">The sequence shown here is derived from an EMBL/GenBank/DDBJ whole genome shotgun (WGS) entry which is preliminary data.</text>
</comment>
<dbReference type="GO" id="GO:0005874">
    <property type="term" value="C:microtubule"/>
    <property type="evidence" value="ECO:0007669"/>
    <property type="project" value="UniProtKB-KW"/>
</dbReference>
<dbReference type="EMBL" id="NCVQ01000003">
    <property type="protein sequence ID" value="PWZ40186.1"/>
    <property type="molecule type" value="Genomic_DNA"/>
</dbReference>
<dbReference type="PANTHER" id="PTHR47972">
    <property type="entry name" value="KINESIN-LIKE PROTEIN KLP-3"/>
    <property type="match status" value="1"/>
</dbReference>
<dbReference type="PRINTS" id="PR00380">
    <property type="entry name" value="KINESINHEAVY"/>
</dbReference>
<keyword evidence="2 7" id="KW-0493">Microtubule</keyword>
<dbReference type="InterPro" id="IPR001752">
    <property type="entry name" value="Kinesin_motor_dom"/>
</dbReference>
<feature type="domain" description="Kinesin motor" evidence="10">
    <location>
        <begin position="432"/>
        <end position="765"/>
    </location>
</feature>
<keyword evidence="3 6" id="KW-0547">Nucleotide-binding</keyword>
<evidence type="ECO:0000256" key="3">
    <source>
        <dbReference type="ARBA" id="ARBA00022741"/>
    </source>
</evidence>
<evidence type="ECO:0000256" key="5">
    <source>
        <dbReference type="ARBA" id="ARBA00023175"/>
    </source>
</evidence>
<evidence type="ECO:0000256" key="8">
    <source>
        <dbReference type="SAM" id="Coils"/>
    </source>
</evidence>
<evidence type="ECO:0000256" key="4">
    <source>
        <dbReference type="ARBA" id="ARBA00022840"/>
    </source>
</evidence>
<feature type="binding site" evidence="6">
    <location>
        <begin position="519"/>
        <end position="526"/>
    </location>
    <ligand>
        <name>ATP</name>
        <dbReference type="ChEBI" id="CHEBI:30616"/>
    </ligand>
</feature>
<dbReference type="ExpressionAtlas" id="A0A3L6FZ41">
    <property type="expression patterns" value="baseline and differential"/>
</dbReference>
<name>A0A3L6FZ41_MAIZE</name>
<accession>A0A3L6FZ41</accession>
<protein>
    <recommendedName>
        <fullName evidence="7">Kinesin-like protein</fullName>
    </recommendedName>
</protein>
<dbReference type="FunFam" id="3.40.850.10:FF:000048">
    <property type="entry name" value="Kinesin-like protein"/>
    <property type="match status" value="1"/>
</dbReference>
<sequence length="774" mass="86554">MASSLPPRSSYQKKENAVPARREMGYNKATPRRNVLSALNNAEANGGTPSVPADGGGAAEAAPVIEFSGREDVERLLAEKMKGKSKNDFKGRVDQMSDYIKKLRACIRWYMELEDGYLAEQEKLLGAMDSENTRHTELEAQLSTAIEELKATNLDLTRRCESLEESFNKEKSEKLIAVESYEKEKQERESAESSRDVLTVDLERVTHDAKRFSEQLKMVQDTNKRLQEYNTSLQQYNSNLQADASKSGETISKLQKEKSAMMETMATLRECNSSMGNQLESSRVSQQEAIRVKEELRKEVECLRVELKQVRDDRDHSAIQLNSLNIELGNYKEQIGKTSKECERFRTKVSELEETCSTQQEQIRTFQKQLAVATEKLKLADVTAIEAMTGYEEQKEKIKYLEERLAQAESQIVEGDELRKKLHNTILELKGNIRVFCRVRPLLRFEGDSNGPEGASISFPTSVESTGRSIDLINQGQKLSFSYDKVFDHGASQEDVFVEISQLVQSALDGYKVCIFAYGQTGSGKTYTMMGKPGNDQKGIIPRSLEQIFKTSRFLESQGWNYSMQASMLEIYNETIRDLLAPGRSNSFESSKQCTIKHDPHGNIVSDLTIIDVFGIADVTSLLEKASQSRSVGKTQMNEQSSRSHFVFTLKISGSNENTGQNVQGVLNLIDLAGSERLAKSGSTGDRLKETQSINKSLSALSDVIFAIAKGDDHVPFRNSKLTYLLQPCLGGDSKALMFVNISPEASSVGETICSLRFASRVNACEIGIPRRHT</sequence>
<gene>
    <name evidence="11" type="ORF">Zm00014a_014977</name>
</gene>